<evidence type="ECO:0000256" key="3">
    <source>
        <dbReference type="HAMAP-Rule" id="MF_01537"/>
    </source>
</evidence>
<dbReference type="GO" id="GO:0004850">
    <property type="term" value="F:uridine phosphorylase activity"/>
    <property type="evidence" value="ECO:0007669"/>
    <property type="project" value="RHEA"/>
</dbReference>
<comment type="function">
    <text evidence="3">Catalyzes the phosphorolysis of diverse nucleosides, yielding D-ribose 1-phosphate and the respective free bases. Can use uridine, adenosine, guanosine, cytidine, thymidine, inosine and xanthosine as substrates. Also catalyzes the reverse reactions.</text>
</comment>
<comment type="similarity">
    <text evidence="3">Belongs to the nucleoside phosphorylase PpnP family.</text>
</comment>
<dbReference type="GO" id="GO:0005829">
    <property type="term" value="C:cytosol"/>
    <property type="evidence" value="ECO:0007669"/>
    <property type="project" value="TreeGrafter"/>
</dbReference>
<dbReference type="RefSeq" id="WP_005998586.1">
    <property type="nucleotide sequence ID" value="NZ_AAEW02000004.1"/>
</dbReference>
<dbReference type="InterPro" id="IPR011051">
    <property type="entry name" value="RmlC_Cupin_sf"/>
</dbReference>
<keyword evidence="5" id="KW-1185">Reference proteome</keyword>
<comment type="catalytic activity">
    <reaction evidence="3">
        <text>inosine + phosphate = alpha-D-ribose 1-phosphate + hypoxanthine</text>
        <dbReference type="Rhea" id="RHEA:27646"/>
        <dbReference type="ChEBI" id="CHEBI:17368"/>
        <dbReference type="ChEBI" id="CHEBI:17596"/>
        <dbReference type="ChEBI" id="CHEBI:43474"/>
        <dbReference type="ChEBI" id="CHEBI:57720"/>
        <dbReference type="EC" id="2.4.2.1"/>
    </reaction>
</comment>
<dbReference type="Pfam" id="PF06865">
    <property type="entry name" value="Ppnp"/>
    <property type="match status" value="1"/>
</dbReference>
<reference evidence="4" key="1">
    <citation type="submission" date="2006-05" db="EMBL/GenBank/DDBJ databases">
        <title>Annotation of the draft genome assembly of Desulfuromonas acetoxidans DSM 684.</title>
        <authorList>
            <consortium name="US DOE Joint Genome Institute (JGI-ORNL)"/>
            <person name="Larimer F."/>
            <person name="Land M."/>
            <person name="Hauser L."/>
        </authorList>
    </citation>
    <scope>NUCLEOTIDE SEQUENCE [LARGE SCALE GENOMIC DNA]</scope>
    <source>
        <strain evidence="4">DSM 684</strain>
    </source>
</reference>
<dbReference type="EC" id="2.4.2.2" evidence="3"/>
<dbReference type="CDD" id="cd20296">
    <property type="entry name" value="cupin_PpnP-like"/>
    <property type="match status" value="1"/>
</dbReference>
<dbReference type="InterPro" id="IPR014710">
    <property type="entry name" value="RmlC-like_jellyroll"/>
</dbReference>
<evidence type="ECO:0000313" key="4">
    <source>
        <dbReference type="EMBL" id="EAT16581.1"/>
    </source>
</evidence>
<comment type="catalytic activity">
    <reaction evidence="3">
        <text>guanosine + phosphate = alpha-D-ribose 1-phosphate + guanine</text>
        <dbReference type="Rhea" id="RHEA:13233"/>
        <dbReference type="ChEBI" id="CHEBI:16235"/>
        <dbReference type="ChEBI" id="CHEBI:16750"/>
        <dbReference type="ChEBI" id="CHEBI:43474"/>
        <dbReference type="ChEBI" id="CHEBI:57720"/>
        <dbReference type="EC" id="2.4.2.1"/>
    </reaction>
</comment>
<comment type="catalytic activity">
    <reaction evidence="3">
        <text>thymidine + phosphate = 2-deoxy-alpha-D-ribose 1-phosphate + thymine</text>
        <dbReference type="Rhea" id="RHEA:16037"/>
        <dbReference type="ChEBI" id="CHEBI:17748"/>
        <dbReference type="ChEBI" id="CHEBI:17821"/>
        <dbReference type="ChEBI" id="CHEBI:43474"/>
        <dbReference type="ChEBI" id="CHEBI:57259"/>
        <dbReference type="EC" id="2.4.2.2"/>
    </reaction>
</comment>
<keyword evidence="2 3" id="KW-0808">Transferase</keyword>
<dbReference type="OrthoDB" id="9793848at2"/>
<evidence type="ECO:0000313" key="5">
    <source>
        <dbReference type="Proteomes" id="UP000005695"/>
    </source>
</evidence>
<dbReference type="InterPro" id="IPR009664">
    <property type="entry name" value="Ppnp"/>
</dbReference>
<evidence type="ECO:0000256" key="2">
    <source>
        <dbReference type="ARBA" id="ARBA00022679"/>
    </source>
</evidence>
<dbReference type="GO" id="GO:0004731">
    <property type="term" value="F:purine-nucleoside phosphorylase activity"/>
    <property type="evidence" value="ECO:0007669"/>
    <property type="project" value="UniProtKB-UniRule"/>
</dbReference>
<keyword evidence="1 3" id="KW-0328">Glycosyltransferase</keyword>
<comment type="catalytic activity">
    <reaction evidence="3">
        <text>uridine + phosphate = alpha-D-ribose 1-phosphate + uracil</text>
        <dbReference type="Rhea" id="RHEA:24388"/>
        <dbReference type="ChEBI" id="CHEBI:16704"/>
        <dbReference type="ChEBI" id="CHEBI:17568"/>
        <dbReference type="ChEBI" id="CHEBI:43474"/>
        <dbReference type="ChEBI" id="CHEBI:57720"/>
        <dbReference type="EC" id="2.4.2.2"/>
    </reaction>
</comment>
<comment type="caution">
    <text evidence="4">The sequence shown here is derived from an EMBL/GenBank/DDBJ whole genome shotgun (WGS) entry which is preliminary data.</text>
</comment>
<sequence>MTYQSPQEFSAATVACKANLYFDGQVVSHSLTLVNGEKKTLGVVFPGLYRFETNAAEKMEIIAGQCKVKVADQDGWIGFEAGTWFDVPAKSYFEIEVMDGSVEYVCSYIA</sequence>
<proteinExistence type="inferred from homology"/>
<dbReference type="AlphaFoldDB" id="Q1K258"/>
<comment type="catalytic activity">
    <reaction evidence="3">
        <text>a purine D-ribonucleoside + phosphate = a purine nucleobase + alpha-D-ribose 1-phosphate</text>
        <dbReference type="Rhea" id="RHEA:19805"/>
        <dbReference type="ChEBI" id="CHEBI:26386"/>
        <dbReference type="ChEBI" id="CHEBI:43474"/>
        <dbReference type="ChEBI" id="CHEBI:57720"/>
        <dbReference type="ChEBI" id="CHEBI:142355"/>
        <dbReference type="EC" id="2.4.2.1"/>
    </reaction>
</comment>
<evidence type="ECO:0000256" key="1">
    <source>
        <dbReference type="ARBA" id="ARBA00022676"/>
    </source>
</evidence>
<comment type="catalytic activity">
    <reaction evidence="3">
        <text>cytidine + phosphate = cytosine + alpha-D-ribose 1-phosphate</text>
        <dbReference type="Rhea" id="RHEA:52540"/>
        <dbReference type="ChEBI" id="CHEBI:16040"/>
        <dbReference type="ChEBI" id="CHEBI:17562"/>
        <dbReference type="ChEBI" id="CHEBI:43474"/>
        <dbReference type="ChEBI" id="CHEBI:57720"/>
        <dbReference type="EC" id="2.4.2.2"/>
    </reaction>
</comment>
<comment type="catalytic activity">
    <reaction evidence="3">
        <text>xanthosine + phosphate = alpha-D-ribose 1-phosphate + xanthine</text>
        <dbReference type="Rhea" id="RHEA:27638"/>
        <dbReference type="ChEBI" id="CHEBI:17712"/>
        <dbReference type="ChEBI" id="CHEBI:18107"/>
        <dbReference type="ChEBI" id="CHEBI:43474"/>
        <dbReference type="ChEBI" id="CHEBI:57720"/>
        <dbReference type="EC" id="2.4.2.1"/>
    </reaction>
</comment>
<organism evidence="4 5">
    <name type="scientific">Desulfuromonas acetoxidans (strain DSM 684 / 11070)</name>
    <dbReference type="NCBI Taxonomy" id="281689"/>
    <lineage>
        <taxon>Bacteria</taxon>
        <taxon>Pseudomonadati</taxon>
        <taxon>Thermodesulfobacteriota</taxon>
        <taxon>Desulfuromonadia</taxon>
        <taxon>Desulfuromonadales</taxon>
        <taxon>Desulfuromonadaceae</taxon>
        <taxon>Desulfuromonas</taxon>
    </lineage>
</organism>
<dbReference type="HAMAP" id="MF_01537">
    <property type="entry name" value="Nucleos_phosphorylase_PpnP"/>
    <property type="match status" value="1"/>
</dbReference>
<dbReference type="GO" id="GO:0047975">
    <property type="term" value="F:guanosine phosphorylase activity"/>
    <property type="evidence" value="ECO:0007669"/>
    <property type="project" value="RHEA"/>
</dbReference>
<dbReference type="PANTHER" id="PTHR36540:SF1">
    <property type="entry name" value="PYRIMIDINE_PURINE NUCLEOSIDE PHOSPHORYLASE"/>
    <property type="match status" value="1"/>
</dbReference>
<gene>
    <name evidence="3" type="primary">ppnP</name>
    <name evidence="4" type="ORF">Dace_2676</name>
</gene>
<dbReference type="SUPFAM" id="SSF51182">
    <property type="entry name" value="RmlC-like cupins"/>
    <property type="match status" value="1"/>
</dbReference>
<name>Q1K258_DESA6</name>
<comment type="catalytic activity">
    <reaction evidence="3">
        <text>adenosine + phosphate = alpha-D-ribose 1-phosphate + adenine</text>
        <dbReference type="Rhea" id="RHEA:27642"/>
        <dbReference type="ChEBI" id="CHEBI:16335"/>
        <dbReference type="ChEBI" id="CHEBI:16708"/>
        <dbReference type="ChEBI" id="CHEBI:43474"/>
        <dbReference type="ChEBI" id="CHEBI:57720"/>
        <dbReference type="EC" id="2.4.2.1"/>
    </reaction>
</comment>
<reference evidence="4" key="2">
    <citation type="submission" date="2006-05" db="EMBL/GenBank/DDBJ databases">
        <title>Sequencing of the draft genome and assembly of Desulfuromonas acetoxidans DSM 684.</title>
        <authorList>
            <consortium name="US DOE Joint Genome Institute (JGI-PGF)"/>
            <person name="Copeland A."/>
            <person name="Lucas S."/>
            <person name="Lapidus A."/>
            <person name="Barry K."/>
            <person name="Detter J.C."/>
            <person name="Glavina del Rio T."/>
            <person name="Hammon N."/>
            <person name="Israni S."/>
            <person name="Dalin E."/>
            <person name="Tice H."/>
            <person name="Bruce D."/>
            <person name="Pitluck S."/>
            <person name="Richardson P."/>
        </authorList>
    </citation>
    <scope>NUCLEOTIDE SEQUENCE [LARGE SCALE GENOMIC DNA]</scope>
    <source>
        <strain evidence="4">DSM 684</strain>
    </source>
</reference>
<protein>
    <recommendedName>
        <fullName evidence="3">Pyrimidine/purine nucleoside phosphorylase</fullName>
        <ecNumber evidence="3">2.4.2.1</ecNumber>
        <ecNumber evidence="3">2.4.2.2</ecNumber>
    </recommendedName>
    <alternativeName>
        <fullName evidence="3">Adenosine phosphorylase</fullName>
    </alternativeName>
    <alternativeName>
        <fullName evidence="3">Cytidine phosphorylase</fullName>
    </alternativeName>
    <alternativeName>
        <fullName evidence="3">Guanosine phosphorylase</fullName>
    </alternativeName>
    <alternativeName>
        <fullName evidence="3">Inosine phosphorylase</fullName>
    </alternativeName>
    <alternativeName>
        <fullName evidence="3">Thymidine phosphorylase</fullName>
    </alternativeName>
    <alternativeName>
        <fullName evidence="3">Uridine phosphorylase</fullName>
    </alternativeName>
    <alternativeName>
        <fullName evidence="3">Xanthosine phosphorylase</fullName>
    </alternativeName>
</protein>
<dbReference type="EC" id="2.4.2.1" evidence="3"/>
<dbReference type="Gene3D" id="2.60.120.10">
    <property type="entry name" value="Jelly Rolls"/>
    <property type="match status" value="1"/>
</dbReference>
<dbReference type="EMBL" id="AAEW02000004">
    <property type="protein sequence ID" value="EAT16581.1"/>
    <property type="molecule type" value="Genomic_DNA"/>
</dbReference>
<dbReference type="PANTHER" id="PTHR36540">
    <property type="entry name" value="PYRIMIDINE/PURINE NUCLEOSIDE PHOSPHORYLASE"/>
    <property type="match status" value="1"/>
</dbReference>
<accession>Q1K258</accession>
<dbReference type="Proteomes" id="UP000005695">
    <property type="component" value="Unassembled WGS sequence"/>
</dbReference>
<dbReference type="GO" id="GO:0009032">
    <property type="term" value="F:thymidine phosphorylase activity"/>
    <property type="evidence" value="ECO:0007669"/>
    <property type="project" value="RHEA"/>
</dbReference>